<dbReference type="InterPro" id="IPR036249">
    <property type="entry name" value="Thioredoxin-like_sf"/>
</dbReference>
<evidence type="ECO:0000259" key="1">
    <source>
        <dbReference type="PROSITE" id="PS50404"/>
    </source>
</evidence>
<dbReference type="Pfam" id="PF13410">
    <property type="entry name" value="GST_C_2"/>
    <property type="match status" value="1"/>
</dbReference>
<dbReference type="InterPro" id="IPR050983">
    <property type="entry name" value="GST_Omega/HSP26"/>
</dbReference>
<proteinExistence type="predicted"/>
<dbReference type="EMBL" id="JBHRUH010000010">
    <property type="protein sequence ID" value="MFC3291440.1"/>
    <property type="molecule type" value="Genomic_DNA"/>
</dbReference>
<comment type="caution">
    <text evidence="2">The sequence shown here is derived from an EMBL/GenBank/DDBJ whole genome shotgun (WGS) entry which is preliminary data.</text>
</comment>
<dbReference type="PROSITE" id="PS50404">
    <property type="entry name" value="GST_NTER"/>
    <property type="match status" value="1"/>
</dbReference>
<sequence>MPLELFLNATSPYARIVRVCALEKGLEDRLILNWVDPWADDAELIEVNPSAKVPALCCEDRTSITETLPILYYLDSLTEKPILLPRESLAAVLHGVGLGMGLVDAGFQTVIARKYAGRTDADRSHLGKRRLAAIERILSRLEAETVSRNSYNGDTQLTLDDIVIGVALDYLRFRLPEVEWPLRFPALAAWEDTRLTRRSFHDTRFTS</sequence>
<dbReference type="Gene3D" id="1.20.1050.10">
    <property type="match status" value="1"/>
</dbReference>
<dbReference type="PANTHER" id="PTHR43968">
    <property type="match status" value="1"/>
</dbReference>
<protein>
    <submittedName>
        <fullName evidence="2">Glutathione S-transferase family protein</fullName>
    </submittedName>
</protein>
<dbReference type="RefSeq" id="WP_019016827.1">
    <property type="nucleotide sequence ID" value="NZ_BMXD01000007.1"/>
</dbReference>
<reference evidence="3" key="1">
    <citation type="journal article" date="2019" name="Int. J. Syst. Evol. Microbiol.">
        <title>The Global Catalogue of Microorganisms (GCM) 10K type strain sequencing project: providing services to taxonomists for standard genome sequencing and annotation.</title>
        <authorList>
            <consortium name="The Broad Institute Genomics Platform"/>
            <consortium name="The Broad Institute Genome Sequencing Center for Infectious Disease"/>
            <person name="Wu L."/>
            <person name="Ma J."/>
        </authorList>
    </citation>
    <scope>NUCLEOTIDE SEQUENCE [LARGE SCALE GENOMIC DNA]</scope>
    <source>
        <strain evidence="3">KCTC 12847</strain>
    </source>
</reference>
<dbReference type="SUPFAM" id="SSF52833">
    <property type="entry name" value="Thioredoxin-like"/>
    <property type="match status" value="1"/>
</dbReference>
<accession>A0ABV7LYY8</accession>
<dbReference type="InterPro" id="IPR004045">
    <property type="entry name" value="Glutathione_S-Trfase_N"/>
</dbReference>
<organism evidence="2 3">
    <name type="scientific">Modicisalibacter luteus</name>
    <dbReference type="NCBI Taxonomy" id="453962"/>
    <lineage>
        <taxon>Bacteria</taxon>
        <taxon>Pseudomonadati</taxon>
        <taxon>Pseudomonadota</taxon>
        <taxon>Gammaproteobacteria</taxon>
        <taxon>Oceanospirillales</taxon>
        <taxon>Halomonadaceae</taxon>
        <taxon>Modicisalibacter</taxon>
    </lineage>
</organism>
<dbReference type="InterPro" id="IPR036282">
    <property type="entry name" value="Glutathione-S-Trfase_C_sf"/>
</dbReference>
<dbReference type="PANTHER" id="PTHR43968:SF6">
    <property type="entry name" value="GLUTATHIONE S-TRANSFERASE OMEGA"/>
    <property type="match status" value="1"/>
</dbReference>
<feature type="domain" description="GST N-terminal" evidence="1">
    <location>
        <begin position="1"/>
        <end position="82"/>
    </location>
</feature>
<dbReference type="Proteomes" id="UP001595640">
    <property type="component" value="Unassembled WGS sequence"/>
</dbReference>
<evidence type="ECO:0000313" key="3">
    <source>
        <dbReference type="Proteomes" id="UP001595640"/>
    </source>
</evidence>
<dbReference type="SUPFAM" id="SSF47616">
    <property type="entry name" value="GST C-terminal domain-like"/>
    <property type="match status" value="1"/>
</dbReference>
<name>A0ABV7LYY8_9GAMM</name>
<dbReference type="Pfam" id="PF13409">
    <property type="entry name" value="GST_N_2"/>
    <property type="match status" value="1"/>
</dbReference>
<evidence type="ECO:0000313" key="2">
    <source>
        <dbReference type="EMBL" id="MFC3291440.1"/>
    </source>
</evidence>
<keyword evidence="3" id="KW-1185">Reference proteome</keyword>
<dbReference type="Gene3D" id="3.40.30.10">
    <property type="entry name" value="Glutaredoxin"/>
    <property type="match status" value="1"/>
</dbReference>
<gene>
    <name evidence="2" type="ORF">ACFOEI_05115</name>
</gene>